<dbReference type="InterPro" id="IPR044748">
    <property type="entry name" value="Trm3/TARBP1_C"/>
</dbReference>
<dbReference type="Pfam" id="PF25050">
    <property type="entry name" value="TARBP1"/>
    <property type="match status" value="1"/>
</dbReference>
<evidence type="ECO:0000259" key="3">
    <source>
        <dbReference type="Pfam" id="PF00588"/>
    </source>
</evidence>
<dbReference type="InterPro" id="IPR016024">
    <property type="entry name" value="ARM-type_fold"/>
</dbReference>
<dbReference type="Ensembl" id="ENSXCOT00000015773.1">
    <property type="protein sequence ID" value="ENSXCOP00000015580.1"/>
    <property type="gene ID" value="ENSXCOG00000011779.1"/>
</dbReference>
<dbReference type="SUPFAM" id="SSF48371">
    <property type="entry name" value="ARM repeat"/>
    <property type="match status" value="1"/>
</dbReference>
<evidence type="ECO:0000256" key="1">
    <source>
        <dbReference type="ARBA" id="ARBA00022603"/>
    </source>
</evidence>
<dbReference type="SUPFAM" id="SSF75217">
    <property type="entry name" value="alpha/beta knot"/>
    <property type="match status" value="1"/>
</dbReference>
<dbReference type="InterPro" id="IPR056921">
    <property type="entry name" value="TARBP1_dom"/>
</dbReference>
<keyword evidence="1" id="KW-0489">Methyltransferase</keyword>
<reference evidence="5" key="1">
    <citation type="submission" date="2025-08" db="UniProtKB">
        <authorList>
            <consortium name="Ensembl"/>
        </authorList>
    </citation>
    <scope>IDENTIFICATION</scope>
</reference>
<dbReference type="CDD" id="cd18091">
    <property type="entry name" value="SpoU-like_TRM3-like"/>
    <property type="match status" value="1"/>
</dbReference>
<dbReference type="InterPro" id="IPR001537">
    <property type="entry name" value="SpoU_MeTrfase"/>
</dbReference>
<dbReference type="InterPro" id="IPR029028">
    <property type="entry name" value="Alpha/beta_knot_MTases"/>
</dbReference>
<dbReference type="PANTHER" id="PTHR12029:SF11">
    <property type="entry name" value="METHYLTRANSFERASE TARBP1-RELATED"/>
    <property type="match status" value="1"/>
</dbReference>
<dbReference type="GO" id="GO:0016423">
    <property type="term" value="F:tRNA (guanine) methyltransferase activity"/>
    <property type="evidence" value="ECO:0007669"/>
    <property type="project" value="InterPro"/>
</dbReference>
<accession>A0A3B5LXE7</accession>
<dbReference type="GeneTree" id="ENSGT00390000003939"/>
<sequence>MVRIILTSLSCCSDARSNIILKRVLDDVCSWHSTERTPVVTERTLLCLTVLSDHLLKSHIVTSSECREADPRLRPQFWIICQDGLTHRDSVSRKRALYLLKRCAALSEEETLFKWAPSKSKPLREFWEDYTLVMETLEENQVHVVRPVLNRIDTLIQATVNDSELFHPSWLLCVYQRMFHSENKSLMREGVCHLLQLQVLQQPAFAAAFSQFVVGSFMNVLSETSLFCSPGQSVGDCPELAVKLQVFLVTFFTSLPSEDRCVLFQLIQQLSSKHWCAVPLLFVCQAFSHLPPCPLLKIGGLSALEVLRCTMITHQVLLRGAAQCFLLKSALSLTDNEVTVDDIFSFLMHFRADESLCRGTELWNERLPDTREADKLARALLLCVDMERRRLGGETSEILGSLLSPLLDTLSRVYTNIYLPVRKSDKSLQLLLRLLQDEVMFAIEQTFLKLVDPVQDFILRRLCGELQELFDVERAELYLCVLRQLVVMCSSSSRCPKNIQQFAFPKLIKYSLSVLLEPAQQDLEAQGLLQQDWGRIAANFLRDQWICLNFLIRTVGIKASVEISQVSETLGAALSCSVEALALLPSDFVLPVLNVMNTLLPQVQDQENLCVQAVTLSWELVQGLSTNAHDFWPALKGFISMAFQHKLLQLTHDQIFTDLLELSQSKSGVFGVLLQHCCQTWLPNDPAIRDQAAAVFSSVFNHLDIVTEACVYGPVFRRDQLVLDVQIYVEQLGAKCAANVGVTDDQLPRTCVLTFLSRLDPSDQQHQRFMEELVMKLLRKISKSKVRYYGNSLQHRVKNRAWQTLLLLLPKLKEVKHVFEAGFCSNQASVKYLIEWMMILILVKYPHHIDKFWSCFNFDHEKTKTSICTFLSVLVHFSVIIPHVKDKVGQLRRALDIILQSCFNHNFSVRLYALLALKKVWSLAEKEEEDDEAFQGLSSVVTACLNQAETMQSTNANKNWLRIQGHFFFGAFHPIRDYSMETIFQTFPSLSELADDEWIPPWKFEKLSFFPESLLIPLRNSAPELGQLQAGDWVQQDREQDKEERWSEVQKKITPWRSGINDQEPELKLVPAQRAARLGKQHGTLLVVASLIDKPTNLGLCRTCEIFGASGLVLDSLHHLNDKHFQSLSVSAELWLPLLEVKPVELTHFLQVKKSEGYCIVGVEQTANSQKLQDFKFPEKTLLLLNEREGIPANLLQMLDVCVEIPQQGIIRSLNVHVSAALL</sequence>
<organism evidence="5 6">
    <name type="scientific">Xiphophorus couchianus</name>
    <name type="common">Monterrey platyfish</name>
    <dbReference type="NCBI Taxonomy" id="32473"/>
    <lineage>
        <taxon>Eukaryota</taxon>
        <taxon>Metazoa</taxon>
        <taxon>Chordata</taxon>
        <taxon>Craniata</taxon>
        <taxon>Vertebrata</taxon>
        <taxon>Euteleostomi</taxon>
        <taxon>Actinopterygii</taxon>
        <taxon>Neopterygii</taxon>
        <taxon>Teleostei</taxon>
        <taxon>Neoteleostei</taxon>
        <taxon>Acanthomorphata</taxon>
        <taxon>Ovalentaria</taxon>
        <taxon>Atherinomorphae</taxon>
        <taxon>Cyprinodontiformes</taxon>
        <taxon>Poeciliidae</taxon>
        <taxon>Poeciliinae</taxon>
        <taxon>Xiphophorus</taxon>
    </lineage>
</organism>
<feature type="domain" description="TARBP1" evidence="4">
    <location>
        <begin position="110"/>
        <end position="165"/>
    </location>
</feature>
<dbReference type="STRING" id="32473.ENSXCOP00000015580"/>
<keyword evidence="6" id="KW-1185">Reference proteome</keyword>
<dbReference type="Gene3D" id="3.40.1280.10">
    <property type="match status" value="1"/>
</dbReference>
<evidence type="ECO:0000313" key="6">
    <source>
        <dbReference type="Proteomes" id="UP000261380"/>
    </source>
</evidence>
<reference evidence="5" key="2">
    <citation type="submission" date="2025-09" db="UniProtKB">
        <authorList>
            <consortium name="Ensembl"/>
        </authorList>
    </citation>
    <scope>IDENTIFICATION</scope>
</reference>
<proteinExistence type="predicted"/>
<feature type="domain" description="tRNA/rRNA methyltransferase SpoU type" evidence="3">
    <location>
        <begin position="1085"/>
        <end position="1222"/>
    </location>
</feature>
<dbReference type="GO" id="GO:0003723">
    <property type="term" value="F:RNA binding"/>
    <property type="evidence" value="ECO:0007669"/>
    <property type="project" value="InterPro"/>
</dbReference>
<dbReference type="InterPro" id="IPR045330">
    <property type="entry name" value="TRM3/TARBP1"/>
</dbReference>
<evidence type="ECO:0000259" key="4">
    <source>
        <dbReference type="Pfam" id="PF25050"/>
    </source>
</evidence>
<dbReference type="GO" id="GO:0030488">
    <property type="term" value="P:tRNA methylation"/>
    <property type="evidence" value="ECO:0007669"/>
    <property type="project" value="InterPro"/>
</dbReference>
<dbReference type="Pfam" id="PF00588">
    <property type="entry name" value="SpoU_methylase"/>
    <property type="match status" value="1"/>
</dbReference>
<keyword evidence="2" id="KW-0808">Transferase</keyword>
<dbReference type="InterPro" id="IPR029026">
    <property type="entry name" value="tRNA_m1G_MTases_N"/>
</dbReference>
<dbReference type="Proteomes" id="UP000261380">
    <property type="component" value="Unplaced"/>
</dbReference>
<dbReference type="AlphaFoldDB" id="A0A3B5LXE7"/>
<protein>
    <submittedName>
        <fullName evidence="5">TAR (HIV-1) RNA binding protein 1</fullName>
    </submittedName>
</protein>
<evidence type="ECO:0000313" key="5">
    <source>
        <dbReference type="Ensembl" id="ENSXCOP00000015580.1"/>
    </source>
</evidence>
<name>A0A3B5LXE7_9TELE</name>
<dbReference type="PANTHER" id="PTHR12029">
    <property type="entry name" value="RNA METHYLTRANSFERASE"/>
    <property type="match status" value="1"/>
</dbReference>
<evidence type="ECO:0000256" key="2">
    <source>
        <dbReference type="ARBA" id="ARBA00022679"/>
    </source>
</evidence>